<dbReference type="Pfam" id="PF05485">
    <property type="entry name" value="THAP"/>
    <property type="match status" value="1"/>
</dbReference>
<keyword evidence="3" id="KW-0862">Zinc</keyword>
<keyword evidence="2 5" id="KW-0863">Zinc-finger</keyword>
<dbReference type="PANTHER" id="PTHR46600:SF11">
    <property type="entry name" value="THAP DOMAIN-CONTAINING PROTEIN 10"/>
    <property type="match status" value="1"/>
</dbReference>
<evidence type="ECO:0000313" key="8">
    <source>
        <dbReference type="EMBL" id="RMX55940.1"/>
    </source>
</evidence>
<dbReference type="SMART" id="SM00692">
    <property type="entry name" value="DM3"/>
    <property type="match status" value="1"/>
</dbReference>
<keyword evidence="1" id="KW-0479">Metal-binding</keyword>
<dbReference type="InterPro" id="IPR006612">
    <property type="entry name" value="THAP_Znf"/>
</dbReference>
<keyword evidence="9" id="KW-1185">Reference proteome</keyword>
<feature type="compositionally biased region" description="Acidic residues" evidence="6">
    <location>
        <begin position="148"/>
        <end position="164"/>
    </location>
</feature>
<dbReference type="GO" id="GO:0043565">
    <property type="term" value="F:sequence-specific DNA binding"/>
    <property type="evidence" value="ECO:0007669"/>
    <property type="project" value="InterPro"/>
</dbReference>
<feature type="domain" description="THAP-type" evidence="7">
    <location>
        <begin position="1"/>
        <end position="88"/>
    </location>
</feature>
<proteinExistence type="predicted"/>
<name>A0A3M6UQK1_POCDA</name>
<sequence length="246" mass="28370">MAHDHCCVNYCTNDKRNESGQNLSFFNFPKNSSQRSKWIAAIKRDEGTLFQIKKGSTLVCSAHFKSSDMFKPITGLIRLKPGVMPSQFQWTKSSQDRPQNKLQELKTMAEQQEQEERRQSFVDSFQQDVKMEEGETGSGGQGASASDEQMEEMATDEPENENIEPAEVSAVEQIEILKTQISDLEQQLCYECIPDEVHTTDVLLDLEKRRKRGTRLEDVLRKRGEKSEREKLLKDLWKHPYHARVV</sequence>
<reference evidence="8 9" key="1">
    <citation type="journal article" date="2018" name="Sci. Rep.">
        <title>Comparative analysis of the Pocillopora damicornis genome highlights role of immune system in coral evolution.</title>
        <authorList>
            <person name="Cunning R."/>
            <person name="Bay R.A."/>
            <person name="Gillette P."/>
            <person name="Baker A.C."/>
            <person name="Traylor-Knowles N."/>
        </authorList>
    </citation>
    <scope>NUCLEOTIDE SEQUENCE [LARGE SCALE GENOMIC DNA]</scope>
    <source>
        <strain evidence="8">RSMAS</strain>
        <tissue evidence="8">Whole animal</tissue>
    </source>
</reference>
<dbReference type="Gene3D" id="6.20.210.20">
    <property type="entry name" value="THAP domain"/>
    <property type="match status" value="1"/>
</dbReference>
<accession>A0A3M6UQK1</accession>
<evidence type="ECO:0000259" key="7">
    <source>
        <dbReference type="PROSITE" id="PS50950"/>
    </source>
</evidence>
<evidence type="ECO:0000256" key="5">
    <source>
        <dbReference type="PROSITE-ProRule" id="PRU00309"/>
    </source>
</evidence>
<dbReference type="InterPro" id="IPR026516">
    <property type="entry name" value="THAP1/10"/>
</dbReference>
<dbReference type="PANTHER" id="PTHR46600">
    <property type="entry name" value="THAP DOMAIN-CONTAINING"/>
    <property type="match status" value="1"/>
</dbReference>
<protein>
    <recommendedName>
        <fullName evidence="7">THAP-type domain-containing protein</fullName>
    </recommendedName>
</protein>
<gene>
    <name evidence="8" type="ORF">pdam_00015627</name>
</gene>
<keyword evidence="4 5" id="KW-0238">DNA-binding</keyword>
<dbReference type="AlphaFoldDB" id="A0A3M6UQK1"/>
<evidence type="ECO:0000256" key="6">
    <source>
        <dbReference type="SAM" id="MobiDB-lite"/>
    </source>
</evidence>
<dbReference type="InterPro" id="IPR038441">
    <property type="entry name" value="THAP_Znf_sf"/>
</dbReference>
<dbReference type="SMART" id="SM00980">
    <property type="entry name" value="THAP"/>
    <property type="match status" value="1"/>
</dbReference>
<dbReference type="OrthoDB" id="5958443at2759"/>
<feature type="region of interest" description="Disordered" evidence="6">
    <location>
        <begin position="132"/>
        <end position="165"/>
    </location>
</feature>
<evidence type="ECO:0000256" key="2">
    <source>
        <dbReference type="ARBA" id="ARBA00022771"/>
    </source>
</evidence>
<dbReference type="Proteomes" id="UP000275408">
    <property type="component" value="Unassembled WGS sequence"/>
</dbReference>
<evidence type="ECO:0000256" key="4">
    <source>
        <dbReference type="ARBA" id="ARBA00023125"/>
    </source>
</evidence>
<dbReference type="EMBL" id="RCHS01000981">
    <property type="protein sequence ID" value="RMX55940.1"/>
    <property type="molecule type" value="Genomic_DNA"/>
</dbReference>
<evidence type="ECO:0000256" key="1">
    <source>
        <dbReference type="ARBA" id="ARBA00022723"/>
    </source>
</evidence>
<organism evidence="8 9">
    <name type="scientific">Pocillopora damicornis</name>
    <name type="common">Cauliflower coral</name>
    <name type="synonym">Millepora damicornis</name>
    <dbReference type="NCBI Taxonomy" id="46731"/>
    <lineage>
        <taxon>Eukaryota</taxon>
        <taxon>Metazoa</taxon>
        <taxon>Cnidaria</taxon>
        <taxon>Anthozoa</taxon>
        <taxon>Hexacorallia</taxon>
        <taxon>Scleractinia</taxon>
        <taxon>Astrocoeniina</taxon>
        <taxon>Pocilloporidae</taxon>
        <taxon>Pocillopora</taxon>
    </lineage>
</organism>
<comment type="caution">
    <text evidence="8">The sequence shown here is derived from an EMBL/GenBank/DDBJ whole genome shotgun (WGS) entry which is preliminary data.</text>
</comment>
<dbReference type="SUPFAM" id="SSF57716">
    <property type="entry name" value="Glucocorticoid receptor-like (DNA-binding domain)"/>
    <property type="match status" value="1"/>
</dbReference>
<dbReference type="GO" id="GO:0008270">
    <property type="term" value="F:zinc ion binding"/>
    <property type="evidence" value="ECO:0007669"/>
    <property type="project" value="UniProtKB-KW"/>
</dbReference>
<evidence type="ECO:0000313" key="9">
    <source>
        <dbReference type="Proteomes" id="UP000275408"/>
    </source>
</evidence>
<evidence type="ECO:0000256" key="3">
    <source>
        <dbReference type="ARBA" id="ARBA00022833"/>
    </source>
</evidence>
<dbReference type="PROSITE" id="PS50950">
    <property type="entry name" value="ZF_THAP"/>
    <property type="match status" value="1"/>
</dbReference>